<dbReference type="RefSeq" id="WP_007279389.1">
    <property type="nucleotide sequence ID" value="NZ_ABCK01000013.1"/>
</dbReference>
<dbReference type="STRING" id="313628.LNTAR_06624"/>
<dbReference type="GO" id="GO:0008854">
    <property type="term" value="F:exodeoxyribonuclease V activity"/>
    <property type="evidence" value="ECO:0007669"/>
    <property type="project" value="InterPro"/>
</dbReference>
<sequence length="601" mass="67141">MYNQLPIFSEIDRQFAQFISQRAGELSAHELETLEDICLVLSYYANQQHSVLPLRDILIEYRNEDGHIVSHNIDFELDEQALKIYRQVMGQGDETKPLIVDLENQLIYLNKYYRAEATVARFISKLADQTQELDGQLTQKLNEVFPNQIAGKINWQKVAAFMALRSRFCVISGGPGTGKTTTVGKILALLLEQNPATRIDLLAPTGKAADRLGESIRNFISSQSDEKAFSAATLAKIPVQAQTIHRYLGFAPGGGFKHHDKFKTPSDILLIDESSMVPLTLFRSVIQALQSHCRVILLGDKDQLAAVETGNVLGDLTAGGQINSFSPTFAKELKELSSELILNEDQSMGSLQDIMVKLEHSFRFDSSSGIGQLARDVNEQPVPHPLEDTQYFKAYDDIAHQALPAKAEELFSGAIRQCFTEYKKSLRSPEEALKALNKFRILCASRNGSFGASKLNQHISQIIFSQSDESLYKGRAIMITRNDYNIKLYNGDIGIILPDDSGLPKAWFPGPDNSLRSFPPSMLPDYQSAFAMTIHKSQGSEYQNVHLILPDQADRLLSKELIYTGITRAKSAIVIYASRKTLLSTCKRQTDRLSGLLLRMK</sequence>
<dbReference type="Pfam" id="PF21185">
    <property type="entry name" value="RecD_N"/>
    <property type="match status" value="1"/>
</dbReference>
<dbReference type="InterPro" id="IPR050534">
    <property type="entry name" value="Coronavir_polyprotein_1ab"/>
</dbReference>
<dbReference type="GO" id="GO:0006302">
    <property type="term" value="P:double-strand break repair"/>
    <property type="evidence" value="ECO:0007669"/>
    <property type="project" value="InterPro"/>
</dbReference>
<gene>
    <name evidence="12" type="ORF">LNTAR_06624</name>
</gene>
<keyword evidence="3" id="KW-0227">DNA damage</keyword>
<dbReference type="InterPro" id="IPR027785">
    <property type="entry name" value="UvrD-like_helicase_C"/>
</dbReference>
<evidence type="ECO:0000256" key="6">
    <source>
        <dbReference type="ARBA" id="ARBA00022839"/>
    </source>
</evidence>
<accession>A6DNF1</accession>
<dbReference type="AlphaFoldDB" id="A6DNF1"/>
<keyword evidence="4" id="KW-0378">Hydrolase</keyword>
<proteinExistence type="inferred from homology"/>
<keyword evidence="8" id="KW-0238">DNA-binding</keyword>
<comment type="caution">
    <text evidence="12">The sequence shown here is derived from an EMBL/GenBank/DDBJ whole genome shotgun (WGS) entry which is preliminary data.</text>
</comment>
<keyword evidence="1" id="KW-0540">Nuclease</keyword>
<name>A6DNF1_9BACT</name>
<dbReference type="CDD" id="cd17933">
    <property type="entry name" value="DEXSc_RecD-like"/>
    <property type="match status" value="1"/>
</dbReference>
<dbReference type="GO" id="GO:0017116">
    <property type="term" value="F:single-stranded DNA helicase activity"/>
    <property type="evidence" value="ECO:0007669"/>
    <property type="project" value="TreeGrafter"/>
</dbReference>
<protein>
    <submittedName>
        <fullName evidence="12">Exonuclease V (RecBCD complex), alpha chain</fullName>
    </submittedName>
</protein>
<organism evidence="12 13">
    <name type="scientific">Lentisphaera araneosa HTCC2155</name>
    <dbReference type="NCBI Taxonomy" id="313628"/>
    <lineage>
        <taxon>Bacteria</taxon>
        <taxon>Pseudomonadati</taxon>
        <taxon>Lentisphaerota</taxon>
        <taxon>Lentisphaeria</taxon>
        <taxon>Lentisphaerales</taxon>
        <taxon>Lentisphaeraceae</taxon>
        <taxon>Lentisphaera</taxon>
    </lineage>
</organism>
<dbReference type="InterPro" id="IPR027417">
    <property type="entry name" value="P-loop_NTPase"/>
</dbReference>
<evidence type="ECO:0000259" key="11">
    <source>
        <dbReference type="SMART" id="SM00382"/>
    </source>
</evidence>
<feature type="domain" description="AAA+ ATPase" evidence="11">
    <location>
        <begin position="165"/>
        <end position="323"/>
    </location>
</feature>
<dbReference type="PANTHER" id="PTHR43788">
    <property type="entry name" value="DNA2/NAM7 HELICASE FAMILY MEMBER"/>
    <property type="match status" value="1"/>
</dbReference>
<keyword evidence="10" id="KW-0413">Isomerase</keyword>
<evidence type="ECO:0000256" key="8">
    <source>
        <dbReference type="ARBA" id="ARBA00023125"/>
    </source>
</evidence>
<dbReference type="Gene3D" id="3.40.50.300">
    <property type="entry name" value="P-loop containing nucleotide triphosphate hydrolases"/>
    <property type="match status" value="3"/>
</dbReference>
<keyword evidence="2" id="KW-0547">Nucleotide-binding</keyword>
<dbReference type="SUPFAM" id="SSF52540">
    <property type="entry name" value="P-loop containing nucleoside triphosphate hydrolases"/>
    <property type="match status" value="2"/>
</dbReference>
<dbReference type="GO" id="GO:0009338">
    <property type="term" value="C:exodeoxyribonuclease V complex"/>
    <property type="evidence" value="ECO:0007669"/>
    <property type="project" value="InterPro"/>
</dbReference>
<dbReference type="Pfam" id="PF13538">
    <property type="entry name" value="UvrD_C_2"/>
    <property type="match status" value="1"/>
</dbReference>
<keyword evidence="6 12" id="KW-0269">Exonuclease</keyword>
<evidence type="ECO:0000256" key="9">
    <source>
        <dbReference type="ARBA" id="ARBA00023204"/>
    </source>
</evidence>
<dbReference type="OrthoDB" id="9803432at2"/>
<evidence type="ECO:0000256" key="7">
    <source>
        <dbReference type="ARBA" id="ARBA00022840"/>
    </source>
</evidence>
<dbReference type="GO" id="GO:0006310">
    <property type="term" value="P:DNA recombination"/>
    <property type="evidence" value="ECO:0007669"/>
    <property type="project" value="InterPro"/>
</dbReference>
<keyword evidence="5" id="KW-0347">Helicase</keyword>
<evidence type="ECO:0000256" key="5">
    <source>
        <dbReference type="ARBA" id="ARBA00022806"/>
    </source>
</evidence>
<dbReference type="Proteomes" id="UP000004947">
    <property type="component" value="Unassembled WGS sequence"/>
</dbReference>
<dbReference type="eggNOG" id="COG0507">
    <property type="taxonomic scope" value="Bacteria"/>
</dbReference>
<dbReference type="EMBL" id="ABCK01000013">
    <property type="protein sequence ID" value="EDM26899.1"/>
    <property type="molecule type" value="Genomic_DNA"/>
</dbReference>
<evidence type="ECO:0000256" key="4">
    <source>
        <dbReference type="ARBA" id="ARBA00022801"/>
    </source>
</evidence>
<dbReference type="PANTHER" id="PTHR43788:SF6">
    <property type="entry name" value="DNA HELICASE B"/>
    <property type="match status" value="1"/>
</dbReference>
<dbReference type="InterPro" id="IPR003593">
    <property type="entry name" value="AAA+_ATPase"/>
</dbReference>
<dbReference type="GO" id="GO:0005524">
    <property type="term" value="F:ATP binding"/>
    <property type="evidence" value="ECO:0007669"/>
    <property type="project" value="UniProtKB-KW"/>
</dbReference>
<dbReference type="Pfam" id="PF13245">
    <property type="entry name" value="AAA_19"/>
    <property type="match status" value="1"/>
</dbReference>
<evidence type="ECO:0000313" key="12">
    <source>
        <dbReference type="EMBL" id="EDM26899.1"/>
    </source>
</evidence>
<evidence type="ECO:0000256" key="2">
    <source>
        <dbReference type="ARBA" id="ARBA00022741"/>
    </source>
</evidence>
<dbReference type="SMART" id="SM00382">
    <property type="entry name" value="AAA"/>
    <property type="match status" value="1"/>
</dbReference>
<keyword evidence="7" id="KW-0067">ATP-binding</keyword>
<dbReference type="CDD" id="cd18809">
    <property type="entry name" value="SF1_C_RecD"/>
    <property type="match status" value="1"/>
</dbReference>
<dbReference type="InterPro" id="IPR006344">
    <property type="entry name" value="RecD"/>
</dbReference>
<evidence type="ECO:0000313" key="13">
    <source>
        <dbReference type="Proteomes" id="UP000004947"/>
    </source>
</evidence>
<evidence type="ECO:0000256" key="3">
    <source>
        <dbReference type="ARBA" id="ARBA00022763"/>
    </source>
</evidence>
<dbReference type="InterPro" id="IPR041851">
    <property type="entry name" value="RecD_N_sf"/>
</dbReference>
<keyword evidence="9" id="KW-0234">DNA repair</keyword>
<dbReference type="GO" id="GO:0003677">
    <property type="term" value="F:DNA binding"/>
    <property type="evidence" value="ECO:0007669"/>
    <property type="project" value="UniProtKB-KW"/>
</dbReference>
<evidence type="ECO:0000256" key="10">
    <source>
        <dbReference type="ARBA" id="ARBA00023235"/>
    </source>
</evidence>
<dbReference type="HAMAP" id="MF_01487">
    <property type="entry name" value="RecD"/>
    <property type="match status" value="1"/>
</dbReference>
<dbReference type="InterPro" id="IPR049550">
    <property type="entry name" value="RecD_N"/>
</dbReference>
<keyword evidence="13" id="KW-1185">Reference proteome</keyword>
<dbReference type="Gene3D" id="1.10.10.1020">
    <property type="entry name" value="RecBCD complex, subunit RecD, N-terminal domain"/>
    <property type="match status" value="1"/>
</dbReference>
<evidence type="ECO:0000256" key="1">
    <source>
        <dbReference type="ARBA" id="ARBA00022722"/>
    </source>
</evidence>
<dbReference type="NCBIfam" id="TIGR01447">
    <property type="entry name" value="recD"/>
    <property type="match status" value="1"/>
</dbReference>
<reference evidence="12 13" key="1">
    <citation type="journal article" date="2010" name="J. Bacteriol.">
        <title>Genome sequence of Lentisphaera araneosa HTCC2155T, the type species of the order Lentisphaerales in the phylum Lentisphaerae.</title>
        <authorList>
            <person name="Thrash J.C."/>
            <person name="Cho J.C."/>
            <person name="Vergin K.L."/>
            <person name="Morris R.M."/>
            <person name="Giovannoni S.J."/>
        </authorList>
    </citation>
    <scope>NUCLEOTIDE SEQUENCE [LARGE SCALE GENOMIC DNA]</scope>
    <source>
        <strain evidence="12 13">HTCC2155</strain>
    </source>
</reference>